<name>A0A0F9FU78_9ZZZZ</name>
<dbReference type="EMBL" id="LAZR01028984">
    <property type="protein sequence ID" value="KKL60920.1"/>
    <property type="molecule type" value="Genomic_DNA"/>
</dbReference>
<comment type="caution">
    <text evidence="2">The sequence shown here is derived from an EMBL/GenBank/DDBJ whole genome shotgun (WGS) entry which is preliminary data.</text>
</comment>
<gene>
    <name evidence="2" type="ORF">LCGC14_2200490</name>
</gene>
<proteinExistence type="predicted"/>
<keyword evidence="1" id="KW-0812">Transmembrane</keyword>
<keyword evidence="1" id="KW-1133">Transmembrane helix</keyword>
<evidence type="ECO:0000313" key="2">
    <source>
        <dbReference type="EMBL" id="KKL60920.1"/>
    </source>
</evidence>
<feature type="transmembrane region" description="Helical" evidence="1">
    <location>
        <begin position="82"/>
        <end position="105"/>
    </location>
</feature>
<accession>A0A0F9FU78</accession>
<evidence type="ECO:0000256" key="1">
    <source>
        <dbReference type="SAM" id="Phobius"/>
    </source>
</evidence>
<protein>
    <submittedName>
        <fullName evidence="2">Uncharacterized protein</fullName>
    </submittedName>
</protein>
<dbReference type="AlphaFoldDB" id="A0A0F9FU78"/>
<feature type="non-terminal residue" evidence="2">
    <location>
        <position position="208"/>
    </location>
</feature>
<keyword evidence="1" id="KW-0472">Membrane</keyword>
<reference evidence="2" key="1">
    <citation type="journal article" date="2015" name="Nature">
        <title>Complex archaea that bridge the gap between prokaryotes and eukaryotes.</title>
        <authorList>
            <person name="Spang A."/>
            <person name="Saw J.H."/>
            <person name="Jorgensen S.L."/>
            <person name="Zaremba-Niedzwiedzka K."/>
            <person name="Martijn J."/>
            <person name="Lind A.E."/>
            <person name="van Eijk R."/>
            <person name="Schleper C."/>
            <person name="Guy L."/>
            <person name="Ettema T.J."/>
        </authorList>
    </citation>
    <scope>NUCLEOTIDE SEQUENCE</scope>
</reference>
<sequence>MNYGDLYERLNDFGLVKHKRGLVLPLLAEGAEEDTEFVKGFLRDVISKQFPSMKQVVIQYNGKTYHCVKGPGGGMKEINEGFFMKLVLATLLLAAGGWIGAKLLTRRKKRLKVLKVDKKNNRILVDYQGQRQWLQPAEFHNLDPSPVGESTMESLVGQDLPYLPFMPLYMREDCTGWTALPAGAEMTVVSEDKQKLTVDVDGEDYYLP</sequence>
<organism evidence="2">
    <name type="scientific">marine sediment metagenome</name>
    <dbReference type="NCBI Taxonomy" id="412755"/>
    <lineage>
        <taxon>unclassified sequences</taxon>
        <taxon>metagenomes</taxon>
        <taxon>ecological metagenomes</taxon>
    </lineage>
</organism>